<feature type="region of interest" description="Disordered" evidence="1">
    <location>
        <begin position="197"/>
        <end position="226"/>
    </location>
</feature>
<sequence>MATLQNLLLACAADESVLLEQARGQCELWVKWLAPLNGDTPTGEDPGYDDDFQQIREEVNKLSGIDTALICTLSEKLLTTVSKDLRVVTFYVWARLHQDGEVGLAEGLELLAGMLQRFGRQLHPQRDRSRKSALEWLGSARVLDSLSLYPEVDVTVMQRIAGALLLVEQAMNGSDNASRPQFSALHQALENRLIQSGGANSLVPQTRREESTTSTPSTSSAPEMTAVTSGRDLLDQAKVLANYLRDQPGGWLASHHLMTSVRWDTLTELPPLDVSGRTRLVPPKPDNRAHLKRLYLQQSWSELLEQADSLLAQGVNHLWLDVQWYTWLALGKLDSDSVRADIICRDLKGLLIRLPGLEALAFNDGTPFADEVTLSWIEEKVQDCMTGWNDGAISAVISTGDDILALEPEVLVQADSDGIEAALNWLQQRPGFTSPRNQWLMRLLMARVAEQYGKNEMALHLLGELDGSARTLTLQQWTPELMFEVKARRLKLLRAKAGRNETDKTRLQPEMDSLLSGLIALDPARAAVLCSELTK</sequence>
<proteinExistence type="predicted"/>
<dbReference type="EMBL" id="JALIGE010000076">
    <property type="protein sequence ID" value="MCS2163722.1"/>
    <property type="molecule type" value="Genomic_DNA"/>
</dbReference>
<dbReference type="NCBIfam" id="TIGR03362">
    <property type="entry name" value="VI_chp_7"/>
    <property type="match status" value="1"/>
</dbReference>
<evidence type="ECO:0000313" key="3">
    <source>
        <dbReference type="EMBL" id="MCS2163722.1"/>
    </source>
</evidence>
<protein>
    <submittedName>
        <fullName evidence="3">Type VI secretion system protein TssA</fullName>
    </submittedName>
</protein>
<dbReference type="Pfam" id="PF06812">
    <property type="entry name" value="ImpA_N"/>
    <property type="match status" value="1"/>
</dbReference>
<dbReference type="RefSeq" id="WP_258990255.1">
    <property type="nucleotide sequence ID" value="NZ_JALIGE010000076.1"/>
</dbReference>
<evidence type="ECO:0000259" key="2">
    <source>
        <dbReference type="Pfam" id="PF06812"/>
    </source>
</evidence>
<accession>A0ABT2E9Q5</accession>
<dbReference type="InterPro" id="IPR017739">
    <property type="entry name" value="T6SS-assoc_VCA0119"/>
</dbReference>
<dbReference type="PANTHER" id="PTHR37024">
    <property type="entry name" value="TYPE VI SECRETION SYSTEM DUF2094 AND IMPA-RELATED DOMAIN PROTEIN"/>
    <property type="match status" value="1"/>
</dbReference>
<gene>
    <name evidence="3" type="primary">tssA</name>
    <name evidence="3" type="ORF">MUU47_21860</name>
</gene>
<dbReference type="InterPro" id="IPR010657">
    <property type="entry name" value="ImpA_N"/>
</dbReference>
<dbReference type="PANTHER" id="PTHR37024:SF5">
    <property type="entry name" value="IMPA N-TERMINAL DOMAIN-CONTAINING PROTEIN"/>
    <property type="match status" value="1"/>
</dbReference>
<dbReference type="Proteomes" id="UP001205357">
    <property type="component" value="Unassembled WGS sequence"/>
</dbReference>
<feature type="domain" description="ImpA N-terminal" evidence="2">
    <location>
        <begin position="33"/>
        <end position="137"/>
    </location>
</feature>
<evidence type="ECO:0000313" key="4">
    <source>
        <dbReference type="Proteomes" id="UP001205357"/>
    </source>
</evidence>
<comment type="caution">
    <text evidence="3">The sequence shown here is derived from an EMBL/GenBank/DDBJ whole genome shotgun (WGS) entry which is preliminary data.</text>
</comment>
<reference evidence="3 4" key="1">
    <citation type="submission" date="2022-04" db="EMBL/GenBank/DDBJ databases">
        <title>Proposal of a three novel species of Scandinavium, Scandinavium hiltneri, Scandinavium manionii, Scandinavium tedordense.</title>
        <authorList>
            <person name="Maddock D.W."/>
            <person name="Brady C.L."/>
            <person name="Denman S."/>
            <person name="Arnold D."/>
        </authorList>
    </citation>
    <scope>NUCLEOTIDE SEQUENCE [LARGE SCALE GENOMIC DNA]</scope>
    <source>
        <strain evidence="3 4">H11S7</strain>
    </source>
</reference>
<organism evidence="3 4">
    <name type="scientific">Scandinavium hiltneri</name>
    <dbReference type="NCBI Taxonomy" id="2926519"/>
    <lineage>
        <taxon>Bacteria</taxon>
        <taxon>Pseudomonadati</taxon>
        <taxon>Pseudomonadota</taxon>
        <taxon>Gammaproteobacteria</taxon>
        <taxon>Enterobacterales</taxon>
        <taxon>Enterobacteriaceae</taxon>
        <taxon>Scandinavium</taxon>
    </lineage>
</organism>
<keyword evidence="4" id="KW-1185">Reference proteome</keyword>
<name>A0ABT2E9Q5_9ENTR</name>
<evidence type="ECO:0000256" key="1">
    <source>
        <dbReference type="SAM" id="MobiDB-lite"/>
    </source>
</evidence>
<dbReference type="Pfam" id="PF16989">
    <property type="entry name" value="T6SS_VasJ"/>
    <property type="match status" value="1"/>
</dbReference>